<evidence type="ECO:0000256" key="1">
    <source>
        <dbReference type="SAM" id="SignalP"/>
    </source>
</evidence>
<dbReference type="AlphaFoldDB" id="A0A2M3ZQJ3"/>
<accession>A0A2M3ZQJ3</accession>
<protein>
    <submittedName>
        <fullName evidence="2">Putative secreted peptide</fullName>
    </submittedName>
</protein>
<sequence>MLSSLLLLIFAPTIFPSHPSKPILLLFLPFHPCLERPRTLDWTGIDRLVVVNGRCFLIIYSSSHPPEMAPRKRGSRGRWSRNEGGGVKLLSIDFCFAFFPPLAFLFDFSVFPPCEERVFAIAFANGGSSQ</sequence>
<reference evidence="2" key="1">
    <citation type="submission" date="2018-01" db="EMBL/GenBank/DDBJ databases">
        <title>An insight into the sialome of Amazonian anophelines.</title>
        <authorList>
            <person name="Ribeiro J.M."/>
            <person name="Scarpassa V."/>
            <person name="Calvo E."/>
        </authorList>
    </citation>
    <scope>NUCLEOTIDE SEQUENCE</scope>
    <source>
        <tissue evidence="2">Salivary glands</tissue>
    </source>
</reference>
<feature type="chain" id="PRO_5014643159" evidence="1">
    <location>
        <begin position="17"/>
        <end position="130"/>
    </location>
</feature>
<evidence type="ECO:0000313" key="2">
    <source>
        <dbReference type="EMBL" id="MBW30837.1"/>
    </source>
</evidence>
<proteinExistence type="predicted"/>
<name>A0A2M3ZQJ3_9DIPT</name>
<organism evidence="2">
    <name type="scientific">Anopheles braziliensis</name>
    <dbReference type="NCBI Taxonomy" id="58242"/>
    <lineage>
        <taxon>Eukaryota</taxon>
        <taxon>Metazoa</taxon>
        <taxon>Ecdysozoa</taxon>
        <taxon>Arthropoda</taxon>
        <taxon>Hexapoda</taxon>
        <taxon>Insecta</taxon>
        <taxon>Pterygota</taxon>
        <taxon>Neoptera</taxon>
        <taxon>Endopterygota</taxon>
        <taxon>Diptera</taxon>
        <taxon>Nematocera</taxon>
        <taxon>Culicoidea</taxon>
        <taxon>Culicidae</taxon>
        <taxon>Anophelinae</taxon>
        <taxon>Anopheles</taxon>
    </lineage>
</organism>
<feature type="signal peptide" evidence="1">
    <location>
        <begin position="1"/>
        <end position="16"/>
    </location>
</feature>
<keyword evidence="1" id="KW-0732">Signal</keyword>
<dbReference type="EMBL" id="GGFM01010086">
    <property type="protein sequence ID" value="MBW30837.1"/>
    <property type="molecule type" value="Transcribed_RNA"/>
</dbReference>